<reference evidence="2" key="1">
    <citation type="journal article" date="2017" name="Nat. Ecol. Evol.">
        <title>Genome expansion and lineage-specific genetic innovations in the forest pathogenic fungi Armillaria.</title>
        <authorList>
            <person name="Sipos G."/>
            <person name="Prasanna A.N."/>
            <person name="Walter M.C."/>
            <person name="O'Connor E."/>
            <person name="Balint B."/>
            <person name="Krizsan K."/>
            <person name="Kiss B."/>
            <person name="Hess J."/>
            <person name="Varga T."/>
            <person name="Slot J."/>
            <person name="Riley R."/>
            <person name="Boka B."/>
            <person name="Rigling D."/>
            <person name="Barry K."/>
            <person name="Lee J."/>
            <person name="Mihaltcheva S."/>
            <person name="LaButti K."/>
            <person name="Lipzen A."/>
            <person name="Waldron R."/>
            <person name="Moloney N.M."/>
            <person name="Sperisen C."/>
            <person name="Kredics L."/>
            <person name="Vagvoelgyi C."/>
            <person name="Patrignani A."/>
            <person name="Fitzpatrick D."/>
            <person name="Nagy I."/>
            <person name="Doyle S."/>
            <person name="Anderson J.B."/>
            <person name="Grigoriev I.V."/>
            <person name="Gueldener U."/>
            <person name="Muensterkoetter M."/>
            <person name="Nagy L.G."/>
        </authorList>
    </citation>
    <scope>NUCLEOTIDE SEQUENCE [LARGE SCALE GENOMIC DNA]</scope>
    <source>
        <strain evidence="2">Ar21-2</strain>
    </source>
</reference>
<sequence>MESWRLKTNTIAFTKRPEPGETIVKLKKGKGEPPLSHGCAGLAFDFRLYPEKFRIAVSTVQVTPGALMMSLESHVAFHRRKIKDERPTGPYRAGYSASSILTFLMTQEFERHRDTVSHLAAPTATYDEEAFGLDW</sequence>
<dbReference type="EMBL" id="KZ293748">
    <property type="protein sequence ID" value="PBK80317.1"/>
    <property type="molecule type" value="Genomic_DNA"/>
</dbReference>
<accession>A0A2H3CU95</accession>
<protein>
    <submittedName>
        <fullName evidence="1">Uncharacterized protein</fullName>
    </submittedName>
</protein>
<evidence type="ECO:0000313" key="1">
    <source>
        <dbReference type="EMBL" id="PBK80317.1"/>
    </source>
</evidence>
<name>A0A2H3CU95_ARMGA</name>
<dbReference type="InParanoid" id="A0A2H3CU95"/>
<proteinExistence type="predicted"/>
<dbReference type="InterPro" id="IPR029058">
    <property type="entry name" value="AB_hydrolase_fold"/>
</dbReference>
<keyword evidence="2" id="KW-1185">Reference proteome</keyword>
<organism evidence="1 2">
    <name type="scientific">Armillaria gallica</name>
    <name type="common">Bulbous honey fungus</name>
    <name type="synonym">Armillaria bulbosa</name>
    <dbReference type="NCBI Taxonomy" id="47427"/>
    <lineage>
        <taxon>Eukaryota</taxon>
        <taxon>Fungi</taxon>
        <taxon>Dikarya</taxon>
        <taxon>Basidiomycota</taxon>
        <taxon>Agaricomycotina</taxon>
        <taxon>Agaricomycetes</taxon>
        <taxon>Agaricomycetidae</taxon>
        <taxon>Agaricales</taxon>
        <taxon>Marasmiineae</taxon>
        <taxon>Physalacriaceae</taxon>
        <taxon>Armillaria</taxon>
    </lineage>
</organism>
<dbReference type="Gene3D" id="3.40.50.1820">
    <property type="entry name" value="alpha/beta hydrolase"/>
    <property type="match status" value="1"/>
</dbReference>
<gene>
    <name evidence="1" type="ORF">ARMGADRAFT_79307</name>
</gene>
<dbReference type="SUPFAM" id="SSF53474">
    <property type="entry name" value="alpha/beta-Hydrolases"/>
    <property type="match status" value="1"/>
</dbReference>
<evidence type="ECO:0000313" key="2">
    <source>
        <dbReference type="Proteomes" id="UP000217790"/>
    </source>
</evidence>
<dbReference type="Proteomes" id="UP000217790">
    <property type="component" value="Unassembled WGS sequence"/>
</dbReference>
<dbReference type="AlphaFoldDB" id="A0A2H3CU95"/>